<dbReference type="EMBL" id="CP023702">
    <property type="protein sequence ID" value="QEU74360.1"/>
    <property type="molecule type" value="Genomic_DNA"/>
</dbReference>
<organism evidence="5 6">
    <name type="scientific">Streptomyces nitrosporeus</name>
    <dbReference type="NCBI Taxonomy" id="28894"/>
    <lineage>
        <taxon>Bacteria</taxon>
        <taxon>Bacillati</taxon>
        <taxon>Actinomycetota</taxon>
        <taxon>Actinomycetes</taxon>
        <taxon>Kitasatosporales</taxon>
        <taxon>Streptomycetaceae</taxon>
        <taxon>Streptomyces</taxon>
    </lineage>
</organism>
<evidence type="ECO:0000256" key="1">
    <source>
        <dbReference type="ARBA" id="ARBA00022729"/>
    </source>
</evidence>
<dbReference type="KEGG" id="snk:CP967_22305"/>
<evidence type="ECO:0000256" key="2">
    <source>
        <dbReference type="SAM" id="MobiDB-lite"/>
    </source>
</evidence>
<feature type="region of interest" description="Disordered" evidence="2">
    <location>
        <begin position="616"/>
        <end position="635"/>
    </location>
</feature>
<dbReference type="AlphaFoldDB" id="A0A5J6FHJ1"/>
<name>A0A5J6FHJ1_9ACTN</name>
<dbReference type="Proteomes" id="UP000326178">
    <property type="component" value="Chromosome"/>
</dbReference>
<proteinExistence type="predicted"/>
<dbReference type="PANTHER" id="PTHR30570">
    <property type="entry name" value="PERIPLASMIC PHOSPHATE BINDING COMPONENT OF PHOSPHATE ABC TRANSPORTER"/>
    <property type="match status" value="1"/>
</dbReference>
<keyword evidence="3" id="KW-0812">Transmembrane</keyword>
<evidence type="ECO:0000313" key="5">
    <source>
        <dbReference type="EMBL" id="QEU74360.1"/>
    </source>
</evidence>
<dbReference type="OrthoDB" id="9790048at2"/>
<keyword evidence="3" id="KW-0472">Membrane</keyword>
<feature type="region of interest" description="Disordered" evidence="2">
    <location>
        <begin position="225"/>
        <end position="247"/>
    </location>
</feature>
<keyword evidence="3" id="KW-1133">Transmembrane helix</keyword>
<feature type="region of interest" description="Disordered" evidence="2">
    <location>
        <begin position="1"/>
        <end position="83"/>
    </location>
</feature>
<feature type="transmembrane region" description="Helical" evidence="3">
    <location>
        <begin position="307"/>
        <end position="327"/>
    </location>
</feature>
<evidence type="ECO:0000313" key="6">
    <source>
        <dbReference type="Proteomes" id="UP000326178"/>
    </source>
</evidence>
<dbReference type="InterPro" id="IPR050811">
    <property type="entry name" value="Phosphate_ABC_transporter"/>
</dbReference>
<dbReference type="InterPro" id="IPR024370">
    <property type="entry name" value="PBP_domain"/>
</dbReference>
<sequence>MPSTPAPGTRTCPLPGGGRGRVPRKAPVRTRTEAAGAASRTTLRPTPRSCRVHAPHSRPSCPRSLPARTSVALGTGRPLGRRPVRTGAHPGGHEMFETIADFFGGLSDGQMWAATLTAVVSSGFAASWLNRYQGWRRISWSEVYNGPINKHINSRPPHGMWQIHWEGRQISEGSLIILEVRNSGVQTLEPEHFATPLVFTFTGKKVVHFKVRDANEPLEAALRPAQRPRLVSDAPGGGHGPQAAGRGPSDTIVLPLFTLNRREYFRLLVLLEDDGTGNSPKPLKITSGGTLKGGRIKRTAGRARRRWATAVAVALVAATSLGAGMYANARSLRLDATCSQGTLTLAGSTAFSPVAHQVKERYEERCPDATVVLEATNSGEGVDRLRRYPTGARIAMVDTVPGQEPEEGLDAHHAGVIVYAVVAHRALEDDLGEEVWDEGLSHDRLRRVFTGGGLGQDGGRPAHPSVAVVRADGSGTRNAFEKRVLGAKSPRRTAPCGTGSTGVCSVTSTMELLRYVNRTPGAIGYAEADALPFFPNVRSVPIDSNTPTGENVLNGDYDFWAREVLYTRQGATGLAGNFLDFLSSRGMSKVLEGRGFLTCRELEDARNTEARCGAARQGRLPGRATAQGARLRARP</sequence>
<dbReference type="SUPFAM" id="SSF53850">
    <property type="entry name" value="Periplasmic binding protein-like II"/>
    <property type="match status" value="1"/>
</dbReference>
<feature type="domain" description="PBP" evidence="4">
    <location>
        <begin position="337"/>
        <end position="584"/>
    </location>
</feature>
<reference evidence="5 6" key="1">
    <citation type="submission" date="2017-09" db="EMBL/GenBank/DDBJ databases">
        <authorList>
            <person name="Lee N."/>
            <person name="Cho B.-K."/>
        </authorList>
    </citation>
    <scope>NUCLEOTIDE SEQUENCE [LARGE SCALE GENOMIC DNA]</scope>
    <source>
        <strain evidence="5 6">ATCC 12769</strain>
    </source>
</reference>
<evidence type="ECO:0000259" key="4">
    <source>
        <dbReference type="Pfam" id="PF12849"/>
    </source>
</evidence>
<dbReference type="Pfam" id="PF12849">
    <property type="entry name" value="PBP_like_2"/>
    <property type="match status" value="1"/>
</dbReference>
<dbReference type="PANTHER" id="PTHR30570:SF1">
    <property type="entry name" value="PHOSPHATE-BINDING PROTEIN PSTS"/>
    <property type="match status" value="1"/>
</dbReference>
<protein>
    <recommendedName>
        <fullName evidence="4">PBP domain-containing protein</fullName>
    </recommendedName>
</protein>
<accession>A0A5J6FHJ1</accession>
<evidence type="ECO:0000256" key="3">
    <source>
        <dbReference type="SAM" id="Phobius"/>
    </source>
</evidence>
<feature type="transmembrane region" description="Helical" evidence="3">
    <location>
        <begin position="111"/>
        <end position="129"/>
    </location>
</feature>
<keyword evidence="6" id="KW-1185">Reference proteome</keyword>
<gene>
    <name evidence="5" type="ORF">CP967_22305</name>
</gene>
<keyword evidence="1" id="KW-0732">Signal</keyword>
<dbReference type="Gene3D" id="3.40.190.10">
    <property type="entry name" value="Periplasmic binding protein-like II"/>
    <property type="match status" value="2"/>
</dbReference>